<dbReference type="Pfam" id="PF13462">
    <property type="entry name" value="Thioredoxin_4"/>
    <property type="match status" value="1"/>
</dbReference>
<accession>A0A2M6W4B5</accession>
<dbReference type="EMBL" id="PFBX01000014">
    <property type="protein sequence ID" value="PIT87646.1"/>
    <property type="molecule type" value="Genomic_DNA"/>
</dbReference>
<protein>
    <recommendedName>
        <fullName evidence="2">Thioredoxin-like fold domain-containing protein</fullName>
    </recommendedName>
</protein>
<feature type="domain" description="Thioredoxin-like fold" evidence="2">
    <location>
        <begin position="53"/>
        <end position="203"/>
    </location>
</feature>
<dbReference type="SUPFAM" id="SSF52833">
    <property type="entry name" value="Thioredoxin-like"/>
    <property type="match status" value="1"/>
</dbReference>
<comment type="caution">
    <text evidence="3">The sequence shown here is derived from an EMBL/GenBank/DDBJ whole genome shotgun (WGS) entry which is preliminary data.</text>
</comment>
<sequence length="224" mass="25216">MKHHKQLYLALTVLIVIIGFLLYQQVKQAGEIVVSGEKIPILSPYMVEIPIDQTDPIYGNPGAKLTVVEFTDFNCAKCAQIHKLLMDFVDKNPLKIRLVWKGIPRDSIFGSGTKLAHKASYCADEQNKFWPYSQILMQDKKNTTEEGLKQVALGLSLDANKWTLCRNAITAIDPTASSTLFVNYYRLNNSLPAVFINNRLVNLEDEGIKLDEILKQFIAGEESV</sequence>
<keyword evidence="1" id="KW-0812">Transmembrane</keyword>
<dbReference type="InterPro" id="IPR036249">
    <property type="entry name" value="Thioredoxin-like_sf"/>
</dbReference>
<proteinExistence type="predicted"/>
<name>A0A2M6W4B5_9BACT</name>
<evidence type="ECO:0000313" key="3">
    <source>
        <dbReference type="EMBL" id="PIT87646.1"/>
    </source>
</evidence>
<dbReference type="Gene3D" id="3.40.30.10">
    <property type="entry name" value="Glutaredoxin"/>
    <property type="match status" value="1"/>
</dbReference>
<dbReference type="InterPro" id="IPR012336">
    <property type="entry name" value="Thioredoxin-like_fold"/>
</dbReference>
<evidence type="ECO:0000256" key="1">
    <source>
        <dbReference type="SAM" id="Phobius"/>
    </source>
</evidence>
<evidence type="ECO:0000313" key="4">
    <source>
        <dbReference type="Proteomes" id="UP000231183"/>
    </source>
</evidence>
<evidence type="ECO:0000259" key="2">
    <source>
        <dbReference type="Pfam" id="PF13462"/>
    </source>
</evidence>
<dbReference type="AlphaFoldDB" id="A0A2M6W4B5"/>
<keyword evidence="1" id="KW-1133">Transmembrane helix</keyword>
<keyword evidence="1" id="KW-0472">Membrane</keyword>
<gene>
    <name evidence="3" type="ORF">COU31_01695</name>
</gene>
<feature type="transmembrane region" description="Helical" evidence="1">
    <location>
        <begin position="7"/>
        <end position="23"/>
    </location>
</feature>
<reference evidence="4" key="1">
    <citation type="submission" date="2017-09" db="EMBL/GenBank/DDBJ databases">
        <title>Depth-based differentiation of microbial function through sediment-hosted aquifers and enrichment of novel symbionts in the deep terrestrial subsurface.</title>
        <authorList>
            <person name="Probst A.J."/>
            <person name="Ladd B."/>
            <person name="Jarett J.K."/>
            <person name="Geller-Mcgrath D.E."/>
            <person name="Sieber C.M.K."/>
            <person name="Emerson J.B."/>
            <person name="Anantharaman K."/>
            <person name="Thomas B.C."/>
            <person name="Malmstrom R."/>
            <person name="Stieglmeier M."/>
            <person name="Klingl A."/>
            <person name="Woyke T."/>
            <person name="Ryan C.M."/>
            <person name="Banfield J.F."/>
        </authorList>
    </citation>
    <scope>NUCLEOTIDE SEQUENCE [LARGE SCALE GENOMIC DNA]</scope>
</reference>
<dbReference type="Proteomes" id="UP000231183">
    <property type="component" value="Unassembled WGS sequence"/>
</dbReference>
<organism evidence="3 4">
    <name type="scientific">Candidatus Magasanikbacteria bacterium CG10_big_fil_rev_8_21_14_0_10_40_10</name>
    <dbReference type="NCBI Taxonomy" id="1974648"/>
    <lineage>
        <taxon>Bacteria</taxon>
        <taxon>Candidatus Magasanikiibacteriota</taxon>
    </lineage>
</organism>